<gene>
    <name evidence="1" type="ORF">EV193_103706</name>
</gene>
<comment type="caution">
    <text evidence="1">The sequence shown here is derived from an EMBL/GenBank/DDBJ whole genome shotgun (WGS) entry which is preliminary data.</text>
</comment>
<dbReference type="InterPro" id="IPR018763">
    <property type="entry name" value="DUF2334"/>
</dbReference>
<dbReference type="Proteomes" id="UP000294257">
    <property type="component" value="Unassembled WGS sequence"/>
</dbReference>
<dbReference type="GO" id="GO:0005975">
    <property type="term" value="P:carbohydrate metabolic process"/>
    <property type="evidence" value="ECO:0007669"/>
    <property type="project" value="InterPro"/>
</dbReference>
<organism evidence="1 2">
    <name type="scientific">Herbihabitans rhizosphaerae</name>
    <dbReference type="NCBI Taxonomy" id="1872711"/>
    <lineage>
        <taxon>Bacteria</taxon>
        <taxon>Bacillati</taxon>
        <taxon>Actinomycetota</taxon>
        <taxon>Actinomycetes</taxon>
        <taxon>Pseudonocardiales</taxon>
        <taxon>Pseudonocardiaceae</taxon>
        <taxon>Herbihabitans</taxon>
    </lineage>
</organism>
<dbReference type="CDD" id="cd11374">
    <property type="entry name" value="CE4_u10"/>
    <property type="match status" value="1"/>
</dbReference>
<dbReference type="SUPFAM" id="SSF88713">
    <property type="entry name" value="Glycoside hydrolase/deacetylase"/>
    <property type="match status" value="1"/>
</dbReference>
<reference evidence="1 2" key="1">
    <citation type="submission" date="2019-02" db="EMBL/GenBank/DDBJ databases">
        <title>Genomic Encyclopedia of Type Strains, Phase IV (KMG-IV): sequencing the most valuable type-strain genomes for metagenomic binning, comparative biology and taxonomic classification.</title>
        <authorList>
            <person name="Goeker M."/>
        </authorList>
    </citation>
    <scope>NUCLEOTIDE SEQUENCE [LARGE SCALE GENOMIC DNA]</scope>
    <source>
        <strain evidence="1 2">DSM 101727</strain>
    </source>
</reference>
<dbReference type="EMBL" id="SGWQ01000003">
    <property type="protein sequence ID" value="RZS41383.1"/>
    <property type="molecule type" value="Genomic_DNA"/>
</dbReference>
<evidence type="ECO:0008006" key="3">
    <source>
        <dbReference type="Google" id="ProtNLM"/>
    </source>
</evidence>
<dbReference type="AlphaFoldDB" id="A0A4V2ETK4"/>
<keyword evidence="2" id="KW-1185">Reference proteome</keyword>
<dbReference type="Pfam" id="PF10096">
    <property type="entry name" value="DUF2334"/>
    <property type="match status" value="1"/>
</dbReference>
<accession>A0A4V2ETK4</accession>
<protein>
    <recommendedName>
        <fullName evidence="3">Deacetylase</fullName>
    </recommendedName>
</protein>
<dbReference type="InterPro" id="IPR011330">
    <property type="entry name" value="Glyco_hydro/deAcase_b/a-brl"/>
</dbReference>
<name>A0A4V2ETK4_9PSEU</name>
<sequence length="259" mass="27878">MPVPSHRVVNARLVVSLSGTNARTLDRCAELAADLDQRGVPLSLLVAPRAETEAVLDWVRERAGRGDALLLHGYDHTAEPRMRTVAFGRKAEFAALPAHEAGLRLTAATRAFERLGLTADAFAPPRWLASQGTLTALRRKGFSVCADLLAVRDLRFDTVHKGRVLGFGSSDRAEPWWCFTVVLGAARLARRGGLIRLAVDAADLARPGPRQAVLDAVDVALHHGAEAITYRRFGQTSTGMAVSSGRTEVPFGASRSNQA</sequence>
<proteinExistence type="predicted"/>
<evidence type="ECO:0000313" key="1">
    <source>
        <dbReference type="EMBL" id="RZS41383.1"/>
    </source>
</evidence>
<evidence type="ECO:0000313" key="2">
    <source>
        <dbReference type="Proteomes" id="UP000294257"/>
    </source>
</evidence>
<dbReference type="Gene3D" id="3.20.20.370">
    <property type="entry name" value="Glycoside hydrolase/deacetylase"/>
    <property type="match status" value="1"/>
</dbReference>